<gene>
    <name evidence="2" type="ORF">CHR55_13890</name>
</gene>
<proteinExistence type="predicted"/>
<comment type="caution">
    <text evidence="2">The sequence shown here is derived from an EMBL/GenBank/DDBJ whole genome shotgun (WGS) entry which is preliminary data.</text>
</comment>
<accession>A0A2A5JC07</accession>
<evidence type="ECO:0000313" key="2">
    <source>
        <dbReference type="EMBL" id="PCK26882.1"/>
    </source>
</evidence>
<name>A0A2A5JC07_RHOSG</name>
<dbReference type="Gene3D" id="1.10.3210.10">
    <property type="entry name" value="Hypothetical protein af1432"/>
    <property type="match status" value="1"/>
</dbReference>
<feature type="domain" description="HD" evidence="1">
    <location>
        <begin position="70"/>
        <end position="156"/>
    </location>
</feature>
<dbReference type="PANTHER" id="PTHR35569:SF1">
    <property type="entry name" value="CYANAMIDE HYDRATASE DDI2-RELATED"/>
    <property type="match status" value="1"/>
</dbReference>
<evidence type="ECO:0000313" key="3">
    <source>
        <dbReference type="Proteomes" id="UP000230886"/>
    </source>
</evidence>
<dbReference type="PANTHER" id="PTHR35569">
    <property type="entry name" value="CYANAMIDE HYDRATASE DDI2-RELATED"/>
    <property type="match status" value="1"/>
</dbReference>
<reference evidence="2 3" key="1">
    <citation type="submission" date="2017-07" db="EMBL/GenBank/DDBJ databases">
        <title>Draft sequence of Rhodococcus enclensis 23b-28.</title>
        <authorList>
            <person name="Besaury L."/>
            <person name="Sancelme M."/>
            <person name="Amato P."/>
            <person name="Lallement A."/>
            <person name="Delort A.-M."/>
        </authorList>
    </citation>
    <scope>NUCLEOTIDE SEQUENCE [LARGE SCALE GENOMIC DNA]</scope>
    <source>
        <strain evidence="2 3">23b-28</strain>
    </source>
</reference>
<evidence type="ECO:0000259" key="1">
    <source>
        <dbReference type="Pfam" id="PF01966"/>
    </source>
</evidence>
<dbReference type="InterPro" id="IPR006674">
    <property type="entry name" value="HD_domain"/>
</dbReference>
<dbReference type="Pfam" id="PF01966">
    <property type="entry name" value="HD"/>
    <property type="match status" value="1"/>
</dbReference>
<dbReference type="CDD" id="cd00077">
    <property type="entry name" value="HDc"/>
    <property type="match status" value="1"/>
</dbReference>
<dbReference type="Proteomes" id="UP000230886">
    <property type="component" value="Unassembled WGS sequence"/>
</dbReference>
<dbReference type="EMBL" id="NOVD01000007">
    <property type="protein sequence ID" value="PCK26882.1"/>
    <property type="molecule type" value="Genomic_DNA"/>
</dbReference>
<protein>
    <submittedName>
        <fullName evidence="2">HD domain-containing protein</fullName>
    </submittedName>
</protein>
<dbReference type="AlphaFoldDB" id="A0A2A5JC07"/>
<dbReference type="InterPro" id="IPR003607">
    <property type="entry name" value="HD/PDEase_dom"/>
</dbReference>
<dbReference type="SUPFAM" id="SSF109604">
    <property type="entry name" value="HD-domain/PDEase-like"/>
    <property type="match status" value="1"/>
</dbReference>
<dbReference type="RefSeq" id="WP_020907678.1">
    <property type="nucleotide sequence ID" value="NZ_NOVD01000007.1"/>
</dbReference>
<sequence>MRPGELTTLEQIQLMARAAAAQAMSTPSMLRLRLGRYPTRTPELRKRPLPDTKLCSEALDHARGTLSPAVLNHSLRCWIWADAFAQIDAIEYDPEDLFTACALHDVGLGAEGSAEHGCFTYISAADAEELATRVGTSERSVRRIGEAIRLHMDLTVDRGAGADAYLLHAAAHFDVAGRRAPEIPRATVDATIAEYPRTGFTDEFAQSMRREVELRPHSRAATLWRSGMALPLRTNPLDWKSR</sequence>
<organism evidence="2 3">
    <name type="scientific">Rhodococcus qingshengii</name>
    <dbReference type="NCBI Taxonomy" id="334542"/>
    <lineage>
        <taxon>Bacteria</taxon>
        <taxon>Bacillati</taxon>
        <taxon>Actinomycetota</taxon>
        <taxon>Actinomycetes</taxon>
        <taxon>Mycobacteriales</taxon>
        <taxon>Nocardiaceae</taxon>
        <taxon>Rhodococcus</taxon>
        <taxon>Rhodococcus erythropolis group</taxon>
    </lineage>
</organism>